<dbReference type="EMBL" id="OX459942">
    <property type="protein sequence ID" value="CAI9177251.1"/>
    <property type="molecule type" value="Genomic_DNA"/>
</dbReference>
<protein>
    <submittedName>
        <fullName evidence="1">Uncharacterized protein</fullName>
    </submittedName>
</protein>
<organism evidence="1 2">
    <name type="scientific">Rangifer tarandus platyrhynchus</name>
    <name type="common">Svalbard reindeer</name>
    <dbReference type="NCBI Taxonomy" id="3082113"/>
    <lineage>
        <taxon>Eukaryota</taxon>
        <taxon>Metazoa</taxon>
        <taxon>Chordata</taxon>
        <taxon>Craniata</taxon>
        <taxon>Vertebrata</taxon>
        <taxon>Euteleostomi</taxon>
        <taxon>Mammalia</taxon>
        <taxon>Eutheria</taxon>
        <taxon>Laurasiatheria</taxon>
        <taxon>Artiodactyla</taxon>
        <taxon>Ruminantia</taxon>
        <taxon>Pecora</taxon>
        <taxon>Cervidae</taxon>
        <taxon>Odocoileinae</taxon>
        <taxon>Rangifer</taxon>
    </lineage>
</organism>
<accession>A0ABN8ZWU0</accession>
<proteinExistence type="predicted"/>
<name>A0ABN8ZWU0_RANTA</name>
<gene>
    <name evidence="1" type="ORF">MRATA1EN1_LOCUS26213</name>
</gene>
<reference evidence="1" key="1">
    <citation type="submission" date="2023-04" db="EMBL/GenBank/DDBJ databases">
        <authorList>
            <consortium name="ELIXIR-Norway"/>
        </authorList>
    </citation>
    <scope>NUCLEOTIDE SEQUENCE [LARGE SCALE GENOMIC DNA]</scope>
</reference>
<keyword evidence="2" id="KW-1185">Reference proteome</keyword>
<evidence type="ECO:0000313" key="1">
    <source>
        <dbReference type="EMBL" id="CAI9177251.1"/>
    </source>
</evidence>
<sequence>MEGNTRALTIVYLSSSIRKRSPHTHWFSLEAPACDLVTSSGGLTRQRGGARWAGGGALSAPPCLGGAADSEPHSVLSRAAGPGLPELPIFHKMLHVTVFKCQIILLMLCQSKHTCEAKQSTGYHFVTLATTHSHHLLLLPSSVKPKSGYLIKLARELYIYLVKYPVFLCEVS</sequence>
<evidence type="ECO:0000313" key="2">
    <source>
        <dbReference type="Proteomes" id="UP001176941"/>
    </source>
</evidence>
<dbReference type="Proteomes" id="UP001176941">
    <property type="component" value="Chromosome 6"/>
</dbReference>